<dbReference type="FunFam" id="1.10.40.30:FF:000002">
    <property type="entry name" value="Fumarate hydratase class II"/>
    <property type="match status" value="1"/>
</dbReference>
<feature type="binding site" evidence="4">
    <location>
        <position position="312"/>
    </location>
    <ligand>
        <name>substrate</name>
    </ligand>
</feature>
<dbReference type="EMBL" id="NAQV01000020">
    <property type="protein sequence ID" value="RAN62748.1"/>
    <property type="molecule type" value="Genomic_DNA"/>
</dbReference>
<accession>A0A328KIJ0</accession>
<feature type="binding site" evidence="4">
    <location>
        <position position="180"/>
    </location>
    <ligand>
        <name>substrate</name>
    </ligand>
</feature>
<dbReference type="InterPro" id="IPR022761">
    <property type="entry name" value="Fumarate_lyase_N"/>
</dbReference>
<dbReference type="GO" id="GO:0006106">
    <property type="term" value="P:fumarate metabolic process"/>
    <property type="evidence" value="ECO:0007669"/>
    <property type="project" value="InterPro"/>
</dbReference>
<dbReference type="PROSITE" id="PS00163">
    <property type="entry name" value="FUMARATE_LYASES"/>
    <property type="match status" value="1"/>
</dbReference>
<keyword evidence="3 4" id="KW-0456">Lyase</keyword>
<dbReference type="Gene3D" id="1.20.200.10">
    <property type="entry name" value="Fumarase/aspartase (Central domain)"/>
    <property type="match status" value="1"/>
</dbReference>
<comment type="catalytic activity">
    <reaction evidence="1">
        <text>L-aspartate = fumarate + NH4(+)</text>
        <dbReference type="Rhea" id="RHEA:16601"/>
        <dbReference type="ChEBI" id="CHEBI:28938"/>
        <dbReference type="ChEBI" id="CHEBI:29806"/>
        <dbReference type="ChEBI" id="CHEBI:29991"/>
        <dbReference type="EC" id="4.3.1.1"/>
    </reaction>
</comment>
<dbReference type="Pfam" id="PF10415">
    <property type="entry name" value="FumaraseC_C"/>
    <property type="match status" value="1"/>
</dbReference>
<comment type="miscellaneous">
    <text evidence="4">There are 2 substrate-binding sites: the catalytic A site, and the non-catalytic B site that may play a role in the transfer of substrate or product between the active site and the solvent. Alternatively, the B site may bind allosteric effectors.</text>
</comment>
<dbReference type="InterPro" id="IPR008948">
    <property type="entry name" value="L-Aspartase-like"/>
</dbReference>
<sequence>MDIRTESDAFGTVNIPIDKLWGTSTQRCLENFPISTESMPAPLITAYIQVKRAVARTNQALGVLSDQKAEVIDKTCQLLLEEDYGDQFPLKIWQTGSGTQTNMNVNEVIAQLAKREFGIDLHPNDDVNKSQSTNDTFPTAIQISVVKEVENQLIPAIEEIIQTLDELEEHWTNVSKVGRTHLQDATPITLGQEVSGWRSMFCYSLESIQQAVTYVKQLPIGGTAVGTGLNTPEGYRDQVIVQLNKILDSDFTAQVNTFQGLSSKDYVLDLHSVINTLATNVLKIINDIRLYASGPRAGYHELIIPANEPGSSIMPGKINPTQIEALSMICAQIFGNQTTISFANSQGNFQLNAYMPVIAYNILQSIRLMADGLRSFNKRCLSGIEANHEQLTKHLNNSLMLVTALAPIIGYDRASALAKQAYETGKTLKEVVLVDGVMSEEEFDEIVDPDKMV</sequence>
<feature type="domain" description="Fumarate lyase N-terminal" evidence="5">
    <location>
        <begin position="11"/>
        <end position="335"/>
    </location>
</feature>
<feature type="binding site" evidence="4">
    <location>
        <begin position="317"/>
        <end position="319"/>
    </location>
    <ligand>
        <name>substrate</name>
    </ligand>
</feature>
<organism evidence="7 8">
    <name type="scientific">Dolosigranulum pigrum</name>
    <dbReference type="NCBI Taxonomy" id="29394"/>
    <lineage>
        <taxon>Bacteria</taxon>
        <taxon>Bacillati</taxon>
        <taxon>Bacillota</taxon>
        <taxon>Bacilli</taxon>
        <taxon>Lactobacillales</taxon>
        <taxon>Carnobacteriaceae</taxon>
        <taxon>Dolosigranulum</taxon>
    </lineage>
</organism>
<comment type="pathway">
    <text evidence="4">Carbohydrate metabolism; tricarboxylic acid cycle; (S)-malate from fumarate: step 1/1.</text>
</comment>
<evidence type="ECO:0000256" key="2">
    <source>
        <dbReference type="ARBA" id="ARBA00009084"/>
    </source>
</evidence>
<keyword evidence="4" id="KW-0816">Tricarboxylic acid cycle</keyword>
<dbReference type="GO" id="GO:0005737">
    <property type="term" value="C:cytoplasm"/>
    <property type="evidence" value="ECO:0007669"/>
    <property type="project" value="UniProtKB-SubCell"/>
</dbReference>
<feature type="binding site" evidence="4">
    <location>
        <begin position="97"/>
        <end position="99"/>
    </location>
    <ligand>
        <name>substrate</name>
    </ligand>
</feature>
<evidence type="ECO:0000259" key="5">
    <source>
        <dbReference type="Pfam" id="PF00206"/>
    </source>
</evidence>
<dbReference type="GO" id="GO:0006108">
    <property type="term" value="P:malate metabolic process"/>
    <property type="evidence" value="ECO:0007669"/>
    <property type="project" value="TreeGrafter"/>
</dbReference>
<dbReference type="Gene3D" id="1.10.40.30">
    <property type="entry name" value="Fumarase/aspartase (C-terminal domain)"/>
    <property type="match status" value="1"/>
</dbReference>
<feature type="site" description="Important for catalytic activity" evidence="4">
    <location>
        <position position="324"/>
    </location>
</feature>
<evidence type="ECO:0000259" key="6">
    <source>
        <dbReference type="Pfam" id="PF10415"/>
    </source>
</evidence>
<dbReference type="PANTHER" id="PTHR11444">
    <property type="entry name" value="ASPARTATEAMMONIA/ARGININOSUCCINATE/ADENYLOSUCCINATE LYASE"/>
    <property type="match status" value="1"/>
</dbReference>
<proteinExistence type="inferred from homology"/>
<dbReference type="EC" id="4.2.1.2" evidence="4"/>
<evidence type="ECO:0000313" key="7">
    <source>
        <dbReference type="EMBL" id="RAN62748.1"/>
    </source>
</evidence>
<dbReference type="GO" id="GO:0004333">
    <property type="term" value="F:fumarate hydratase activity"/>
    <property type="evidence" value="ECO:0007669"/>
    <property type="project" value="UniProtKB-UniRule"/>
</dbReference>
<dbReference type="InterPro" id="IPR000362">
    <property type="entry name" value="Fumarate_lyase_fam"/>
</dbReference>
<keyword evidence="4" id="KW-0963">Cytoplasm</keyword>
<dbReference type="Proteomes" id="UP000249099">
    <property type="component" value="Unassembled WGS sequence"/>
</dbReference>
<dbReference type="GO" id="GO:0008797">
    <property type="term" value="F:aspartate ammonia-lyase activity"/>
    <property type="evidence" value="ECO:0007669"/>
    <property type="project" value="UniProtKB-EC"/>
</dbReference>
<feature type="active site" evidence="4">
    <location>
        <position position="311"/>
    </location>
</feature>
<dbReference type="Gene3D" id="1.10.275.10">
    <property type="entry name" value="Fumarase/aspartase (N-terminal domain)"/>
    <property type="match status" value="1"/>
</dbReference>
<dbReference type="InterPro" id="IPR018951">
    <property type="entry name" value="Fumarase_C_C"/>
</dbReference>
<comment type="caution">
    <text evidence="7">The sequence shown here is derived from an EMBL/GenBank/DDBJ whole genome shotgun (WGS) entry which is preliminary data.</text>
</comment>
<comment type="subcellular location">
    <subcellularLocation>
        <location evidence="4">Cytoplasm</location>
    </subcellularLocation>
</comment>
<dbReference type="Pfam" id="PF00206">
    <property type="entry name" value="Lyase_1"/>
    <property type="match status" value="1"/>
</dbReference>
<comment type="subunit">
    <text evidence="4">Homotetramer.</text>
</comment>
<dbReference type="PRINTS" id="PR00149">
    <property type="entry name" value="FUMRATELYASE"/>
</dbReference>
<feature type="active site" description="Proton donor/acceptor" evidence="4">
    <location>
        <position position="181"/>
    </location>
</feature>
<dbReference type="PANTHER" id="PTHR11444:SF1">
    <property type="entry name" value="FUMARATE HYDRATASE, MITOCHONDRIAL"/>
    <property type="match status" value="1"/>
</dbReference>
<dbReference type="InterPro" id="IPR005677">
    <property type="entry name" value="Fum_hydII"/>
</dbReference>
<evidence type="ECO:0000256" key="1">
    <source>
        <dbReference type="ARBA" id="ARBA00001494"/>
    </source>
</evidence>
<dbReference type="FunFam" id="1.20.200.10:FF:000001">
    <property type="entry name" value="Fumarate hydratase, mitochondrial"/>
    <property type="match status" value="1"/>
</dbReference>
<protein>
    <recommendedName>
        <fullName evidence="4">Fumarate hydratase class II</fullName>
        <shortName evidence="4">Fumarase C</shortName>
        <ecNumber evidence="4">4.2.1.2</ecNumber>
    </recommendedName>
    <alternativeName>
        <fullName evidence="4">Aerobic fumarase</fullName>
    </alternativeName>
    <alternativeName>
        <fullName evidence="4">Iron-independent fumarase</fullName>
    </alternativeName>
</protein>
<evidence type="ECO:0000313" key="8">
    <source>
        <dbReference type="Proteomes" id="UP000249099"/>
    </source>
</evidence>
<dbReference type="PRINTS" id="PR00145">
    <property type="entry name" value="ARGSUCLYASE"/>
</dbReference>
<dbReference type="GO" id="GO:0006099">
    <property type="term" value="P:tricarboxylic acid cycle"/>
    <property type="evidence" value="ECO:0007669"/>
    <property type="project" value="UniProtKB-UniRule"/>
</dbReference>
<dbReference type="AlphaFoldDB" id="A0A328KIJ0"/>
<comment type="function">
    <text evidence="4">Involved in the TCA cycle. Catalyzes the stereospecific interconversion of fumarate to L-malate.</text>
</comment>
<comment type="similarity">
    <text evidence="2 4">Belongs to the class-II fumarase/aspartase family. Fumarase subfamily.</text>
</comment>
<dbReference type="UniPathway" id="UPA00223">
    <property type="reaction ID" value="UER01007"/>
</dbReference>
<dbReference type="InterPro" id="IPR024083">
    <property type="entry name" value="Fumarase/histidase_N"/>
</dbReference>
<feature type="domain" description="Fumarase C C-terminal" evidence="6">
    <location>
        <begin position="401"/>
        <end position="453"/>
    </location>
</feature>
<dbReference type="HAMAP" id="MF_00743">
    <property type="entry name" value="FumaraseC"/>
    <property type="match status" value="1"/>
</dbReference>
<feature type="binding site" evidence="4">
    <location>
        <begin position="132"/>
        <end position="134"/>
    </location>
    <ligand>
        <name>substrate</name>
    </ligand>
</feature>
<reference evidence="7 8" key="1">
    <citation type="submission" date="2017-03" db="EMBL/GenBank/DDBJ databases">
        <title>wgs assembly of Dolosigranulum pigrum KPL CDC strains.</title>
        <authorList>
            <person name="Brugger S.D."/>
            <person name="Pettigrew M."/>
            <person name="Kong Y."/>
            <person name="Lemon K.P."/>
        </authorList>
    </citation>
    <scope>NUCLEOTIDE SEQUENCE [LARGE SCALE GENOMIC DNA]</scope>
    <source>
        <strain evidence="7 8">KPL1931_CDC4294-98</strain>
    </source>
</reference>
<dbReference type="SUPFAM" id="SSF48557">
    <property type="entry name" value="L-aspartase-like"/>
    <property type="match status" value="1"/>
</dbReference>
<comment type="catalytic activity">
    <reaction evidence="4">
        <text>(S)-malate = fumarate + H2O</text>
        <dbReference type="Rhea" id="RHEA:12460"/>
        <dbReference type="ChEBI" id="CHEBI:15377"/>
        <dbReference type="ChEBI" id="CHEBI:15589"/>
        <dbReference type="ChEBI" id="CHEBI:29806"/>
        <dbReference type="EC" id="4.2.1.2"/>
    </reaction>
</comment>
<evidence type="ECO:0000256" key="3">
    <source>
        <dbReference type="ARBA" id="ARBA00023239"/>
    </source>
</evidence>
<dbReference type="RefSeq" id="WP_112790279.1">
    <property type="nucleotide sequence ID" value="NZ_NAQV01000020.1"/>
</dbReference>
<evidence type="ECO:0000256" key="4">
    <source>
        <dbReference type="HAMAP-Rule" id="MF_00743"/>
    </source>
</evidence>
<gene>
    <name evidence="4" type="primary">fumC</name>
    <name evidence="7" type="ORF">B8A44_07040</name>
</gene>
<dbReference type="CDD" id="cd01362">
    <property type="entry name" value="Fumarase_classII"/>
    <property type="match status" value="1"/>
</dbReference>
<dbReference type="InterPro" id="IPR020557">
    <property type="entry name" value="Fumarate_lyase_CS"/>
</dbReference>
<dbReference type="FunFam" id="1.10.275.10:FF:000001">
    <property type="entry name" value="Fumarate hydratase, mitochondrial"/>
    <property type="match status" value="1"/>
</dbReference>
<feature type="binding site" description="in site B" evidence="4">
    <location>
        <begin position="122"/>
        <end position="125"/>
    </location>
    <ligand>
        <name>substrate</name>
    </ligand>
</feature>
<name>A0A328KIJ0_9LACT</name>